<evidence type="ECO:0000313" key="3">
    <source>
        <dbReference type="Proteomes" id="UP000053647"/>
    </source>
</evidence>
<evidence type="ECO:0000256" key="1">
    <source>
        <dbReference type="SAM" id="MobiDB-lite"/>
    </source>
</evidence>
<proteinExistence type="predicted"/>
<gene>
    <name evidence="2" type="ORF">PAXINDRAFT_16398</name>
</gene>
<reference evidence="3" key="2">
    <citation type="submission" date="2015-01" db="EMBL/GenBank/DDBJ databases">
        <title>Evolutionary Origins and Diversification of the Mycorrhizal Mutualists.</title>
        <authorList>
            <consortium name="DOE Joint Genome Institute"/>
            <consortium name="Mycorrhizal Genomics Consortium"/>
            <person name="Kohler A."/>
            <person name="Kuo A."/>
            <person name="Nagy L.G."/>
            <person name="Floudas D."/>
            <person name="Copeland A."/>
            <person name="Barry K.W."/>
            <person name="Cichocki N."/>
            <person name="Veneault-Fourrey C."/>
            <person name="LaButti K."/>
            <person name="Lindquist E.A."/>
            <person name="Lipzen A."/>
            <person name="Lundell T."/>
            <person name="Morin E."/>
            <person name="Murat C."/>
            <person name="Riley R."/>
            <person name="Ohm R."/>
            <person name="Sun H."/>
            <person name="Tunlid A."/>
            <person name="Henrissat B."/>
            <person name="Grigoriev I.V."/>
            <person name="Hibbett D.S."/>
            <person name="Martin F."/>
        </authorList>
    </citation>
    <scope>NUCLEOTIDE SEQUENCE [LARGE SCALE GENOMIC DNA]</scope>
    <source>
        <strain evidence="3">ATCC 200175</strain>
    </source>
</reference>
<dbReference type="Proteomes" id="UP000053647">
    <property type="component" value="Unassembled WGS sequence"/>
</dbReference>
<keyword evidence="3" id="KW-1185">Reference proteome</keyword>
<dbReference type="AlphaFoldDB" id="A0A0C9T4N9"/>
<evidence type="ECO:0000313" key="2">
    <source>
        <dbReference type="EMBL" id="KIJ10630.1"/>
    </source>
</evidence>
<sequence length="51" mass="5093">MDPAAATSASAPKFKVGGGSHRVGGVQDGLQLGRPGGTHHGKFDAHDARAL</sequence>
<organism evidence="2 3">
    <name type="scientific">Paxillus involutus ATCC 200175</name>
    <dbReference type="NCBI Taxonomy" id="664439"/>
    <lineage>
        <taxon>Eukaryota</taxon>
        <taxon>Fungi</taxon>
        <taxon>Dikarya</taxon>
        <taxon>Basidiomycota</taxon>
        <taxon>Agaricomycotina</taxon>
        <taxon>Agaricomycetes</taxon>
        <taxon>Agaricomycetidae</taxon>
        <taxon>Boletales</taxon>
        <taxon>Paxilineae</taxon>
        <taxon>Paxillaceae</taxon>
        <taxon>Paxillus</taxon>
    </lineage>
</organism>
<accession>A0A0C9T4N9</accession>
<reference evidence="2 3" key="1">
    <citation type="submission" date="2014-06" db="EMBL/GenBank/DDBJ databases">
        <authorList>
            <consortium name="DOE Joint Genome Institute"/>
            <person name="Kuo A."/>
            <person name="Kohler A."/>
            <person name="Nagy L.G."/>
            <person name="Floudas D."/>
            <person name="Copeland A."/>
            <person name="Barry K.W."/>
            <person name="Cichocki N."/>
            <person name="Veneault-Fourrey C."/>
            <person name="LaButti K."/>
            <person name="Lindquist E.A."/>
            <person name="Lipzen A."/>
            <person name="Lundell T."/>
            <person name="Morin E."/>
            <person name="Murat C."/>
            <person name="Sun H."/>
            <person name="Tunlid A."/>
            <person name="Henrissat B."/>
            <person name="Grigoriev I.V."/>
            <person name="Hibbett D.S."/>
            <person name="Martin F."/>
            <person name="Nordberg H.P."/>
            <person name="Cantor M.N."/>
            <person name="Hua S.X."/>
        </authorList>
    </citation>
    <scope>NUCLEOTIDE SEQUENCE [LARGE SCALE GENOMIC DNA]</scope>
    <source>
        <strain evidence="2 3">ATCC 200175</strain>
    </source>
</reference>
<name>A0A0C9T4N9_PAXIN</name>
<dbReference type="HOGENOM" id="CLU_3107027_0_0_1"/>
<dbReference type="EMBL" id="KN819401">
    <property type="protein sequence ID" value="KIJ10630.1"/>
    <property type="molecule type" value="Genomic_DNA"/>
</dbReference>
<feature type="compositionally biased region" description="Basic and acidic residues" evidence="1">
    <location>
        <begin position="41"/>
        <end position="51"/>
    </location>
</feature>
<protein>
    <submittedName>
        <fullName evidence="2">Uncharacterized protein</fullName>
    </submittedName>
</protein>
<feature type="region of interest" description="Disordered" evidence="1">
    <location>
        <begin position="1"/>
        <end position="51"/>
    </location>
</feature>